<dbReference type="Proteomes" id="UP000197277">
    <property type="component" value="Unassembled WGS sequence"/>
</dbReference>
<gene>
    <name evidence="5" type="ORF">CDA63_08150</name>
</gene>
<sequence>MKATSFTVALCLVAVSLSTAQILPYQLPPRTLVALADVPPMPRVSFSSDGEWLLQMDVQEMPTVADLSQPELRLAGLRLNTVTNSPSRVTYVSALHLRRLPDGKELLVQGLPANARISNVQWSPDNTKLAFTHTSRNHMELWVVEVASASARLIPNIFLNGALGMPYEWVSDSKTLIARAVVGGRGQAPKSAQDPTPGQDPTLAPPTDSRTPAPRTYANNLKSAPDEPLLDYYALAQVVRVGLDGRMGPVGQPGLIQQATPSPNGQYVLVRTYLRPYPYGLPLNRFGQRVQVLTMDGLIAKEVAELPAVTELPAGPDAVPTGPREFGWREDVPSTLFWAEAQDGGDAQAAAPVRDRMFTLAAPFDEAPRELVSLPLRYRRMYWGNDQLALIEGYNRAERQEILWTLDPATKTSLQPLFERSTQNTYTDPGTPAVQRNKLGRPVLQTNVVGNTIYLLGKGASPEGDRPFVDELNVLTKKTQRWWRSEAPYYELPVAIIDPTKHLLVTRRESAVEAPNYYLRSTSNAKNTALTRFTDPYTGMGPMPQKQLLRYQRADGLVLTATIYLPAGYKKEDGPLPTLLEAYPTEFKDKVAAGHMSGSLHSFTRLPWASPVYWASQGYAVLQNVRMPVVTTAGSASAPSADYAEQLTAAARAVLEEGRRLGYIDTARVGLVGQGTGAFLTANLLAHTNLFKAGVARPGVHNRPLLPVRLPGEERPALTAVDAYPARAPFSFPDTIRTPLLVLPAEPDTESASFAAQSEQFYEALQRNGANVRYAALPGETHGYTARESLMQVLWEMNTWFDTYVKKSGTALPATSKVN</sequence>
<dbReference type="GO" id="GO:0004252">
    <property type="term" value="F:serine-type endopeptidase activity"/>
    <property type="evidence" value="ECO:0007669"/>
    <property type="project" value="TreeGrafter"/>
</dbReference>
<dbReference type="Gene3D" id="2.120.10.30">
    <property type="entry name" value="TolB, C-terminal domain"/>
    <property type="match status" value="1"/>
</dbReference>
<dbReference type="InterPro" id="IPR011042">
    <property type="entry name" value="6-blade_b-propeller_TolB-like"/>
</dbReference>
<dbReference type="InterPro" id="IPR029058">
    <property type="entry name" value="AB_hydrolase_fold"/>
</dbReference>
<evidence type="ECO:0000256" key="2">
    <source>
        <dbReference type="SAM" id="MobiDB-lite"/>
    </source>
</evidence>
<dbReference type="Pfam" id="PF00326">
    <property type="entry name" value="Peptidase_S9"/>
    <property type="match status" value="1"/>
</dbReference>
<evidence type="ECO:0000256" key="3">
    <source>
        <dbReference type="SAM" id="SignalP"/>
    </source>
</evidence>
<accession>A0A246FLB0</accession>
<dbReference type="SUPFAM" id="SSF53474">
    <property type="entry name" value="alpha/beta-Hydrolases"/>
    <property type="match status" value="1"/>
</dbReference>
<dbReference type="GO" id="GO:0006508">
    <property type="term" value="P:proteolysis"/>
    <property type="evidence" value="ECO:0007669"/>
    <property type="project" value="InterPro"/>
</dbReference>
<dbReference type="OrthoDB" id="6388416at2"/>
<dbReference type="SUPFAM" id="SSF82171">
    <property type="entry name" value="DPP6 N-terminal domain-like"/>
    <property type="match status" value="1"/>
</dbReference>
<dbReference type="PANTHER" id="PTHR42776:SF28">
    <property type="entry name" value="GLUTAMYL ENDOPEPTIDASE, CHLOROPLASTIC-RELATED"/>
    <property type="match status" value="1"/>
</dbReference>
<keyword evidence="6" id="KW-1185">Reference proteome</keyword>
<dbReference type="InterPro" id="IPR001375">
    <property type="entry name" value="Peptidase_S9_cat"/>
</dbReference>
<dbReference type="RefSeq" id="WP_088463959.1">
    <property type="nucleotide sequence ID" value="NZ_NIRR01000010.1"/>
</dbReference>
<dbReference type="Gene3D" id="3.40.50.1820">
    <property type="entry name" value="alpha/beta hydrolase"/>
    <property type="match status" value="1"/>
</dbReference>
<evidence type="ECO:0000259" key="4">
    <source>
        <dbReference type="Pfam" id="PF00326"/>
    </source>
</evidence>
<evidence type="ECO:0000313" key="6">
    <source>
        <dbReference type="Proteomes" id="UP000197277"/>
    </source>
</evidence>
<name>A0A246FLB0_9BACT</name>
<organism evidence="5 6">
    <name type="scientific">Hymenobacter amundsenii</name>
    <dbReference type="NCBI Taxonomy" id="2006685"/>
    <lineage>
        <taxon>Bacteria</taxon>
        <taxon>Pseudomonadati</taxon>
        <taxon>Bacteroidota</taxon>
        <taxon>Cytophagia</taxon>
        <taxon>Cytophagales</taxon>
        <taxon>Hymenobacteraceae</taxon>
        <taxon>Hymenobacter</taxon>
    </lineage>
</organism>
<proteinExistence type="predicted"/>
<protein>
    <submittedName>
        <fullName evidence="5">S9 family peptidase</fullName>
    </submittedName>
</protein>
<feature type="region of interest" description="Disordered" evidence="2">
    <location>
        <begin position="186"/>
        <end position="223"/>
    </location>
</feature>
<evidence type="ECO:0000313" key="5">
    <source>
        <dbReference type="EMBL" id="OWP63545.1"/>
    </source>
</evidence>
<keyword evidence="1" id="KW-0378">Hydrolase</keyword>
<comment type="caution">
    <text evidence="5">The sequence shown here is derived from an EMBL/GenBank/DDBJ whole genome shotgun (WGS) entry which is preliminary data.</text>
</comment>
<feature type="signal peptide" evidence="3">
    <location>
        <begin position="1"/>
        <end position="20"/>
    </location>
</feature>
<dbReference type="AlphaFoldDB" id="A0A246FLB0"/>
<feature type="domain" description="Peptidase S9 prolyl oligopeptidase catalytic" evidence="4">
    <location>
        <begin position="646"/>
        <end position="807"/>
    </location>
</feature>
<evidence type="ECO:0000256" key="1">
    <source>
        <dbReference type="ARBA" id="ARBA00022801"/>
    </source>
</evidence>
<feature type="chain" id="PRO_5011969965" evidence="3">
    <location>
        <begin position="21"/>
        <end position="819"/>
    </location>
</feature>
<keyword evidence="3" id="KW-0732">Signal</keyword>
<reference evidence="5 6" key="1">
    <citation type="submission" date="2017-06" db="EMBL/GenBank/DDBJ databases">
        <title>Hymenobacter amundsenii sp. nov. isolated from regoliths in Antarctica.</title>
        <authorList>
            <person name="Sedlacek I."/>
            <person name="Kralova S."/>
            <person name="Pantucek R."/>
            <person name="Svec P."/>
            <person name="Holochova P."/>
            <person name="Stankova E."/>
            <person name="Vrbovska V."/>
            <person name="Busse H.-J."/>
        </authorList>
    </citation>
    <scope>NUCLEOTIDE SEQUENCE [LARGE SCALE GENOMIC DNA]</scope>
    <source>
        <strain evidence="5 6">CCM 8682</strain>
    </source>
</reference>
<dbReference type="EMBL" id="NIRR01000010">
    <property type="protein sequence ID" value="OWP63545.1"/>
    <property type="molecule type" value="Genomic_DNA"/>
</dbReference>
<dbReference type="PANTHER" id="PTHR42776">
    <property type="entry name" value="SERINE PEPTIDASE S9 FAMILY MEMBER"/>
    <property type="match status" value="1"/>
</dbReference>